<evidence type="ECO:0000259" key="1">
    <source>
        <dbReference type="Pfam" id="PF12706"/>
    </source>
</evidence>
<dbReference type="KEGG" id="fls:GLV81_18145"/>
<dbReference type="GO" id="GO:0008270">
    <property type="term" value="F:zinc ion binding"/>
    <property type="evidence" value="ECO:0007669"/>
    <property type="project" value="InterPro"/>
</dbReference>
<evidence type="ECO:0000313" key="3">
    <source>
        <dbReference type="Proteomes" id="UP000426027"/>
    </source>
</evidence>
<dbReference type="Proteomes" id="UP000426027">
    <property type="component" value="Chromosome"/>
</dbReference>
<accession>A0A6I6GH88</accession>
<name>A0A6I6GH88_9BACT</name>
<evidence type="ECO:0000313" key="2">
    <source>
        <dbReference type="EMBL" id="QGW29780.1"/>
    </source>
</evidence>
<proteinExistence type="predicted"/>
<dbReference type="Gene3D" id="3.60.15.10">
    <property type="entry name" value="Ribonuclease Z/Hydroxyacylglutathione hydrolase-like"/>
    <property type="match status" value="1"/>
</dbReference>
<protein>
    <submittedName>
        <fullName evidence="2">Zn-dependent hydrolase</fullName>
    </submittedName>
</protein>
<keyword evidence="2" id="KW-0378">Hydrolase</keyword>
<dbReference type="PIRSF" id="PIRSF038896">
    <property type="entry name" value="NAPE-PLD"/>
    <property type="match status" value="1"/>
</dbReference>
<organism evidence="2 3">
    <name type="scientific">Phnomibacter ginsenosidimutans</name>
    <dbReference type="NCBI Taxonomy" id="2676868"/>
    <lineage>
        <taxon>Bacteria</taxon>
        <taxon>Pseudomonadati</taxon>
        <taxon>Bacteroidota</taxon>
        <taxon>Chitinophagia</taxon>
        <taxon>Chitinophagales</taxon>
        <taxon>Chitinophagaceae</taxon>
        <taxon>Phnomibacter</taxon>
    </lineage>
</organism>
<dbReference type="Pfam" id="PF12706">
    <property type="entry name" value="Lactamase_B_2"/>
    <property type="match status" value="1"/>
</dbReference>
<sequence>MARPTHNPALPFIIDNWSGNPLNDKHQYINLDGPSQRNYWDVLKWQAEKKPLKPLKKKQQHGIEVIHQPKLTSNTDNGITWLGHASFLISINGKQIITDPILGKLPVVVHQIKRYTPLPMDAADLKHIDYILLTHNHRDHCDQRSLQILSSLNPKAIILTGLGLAPLLRSWKISNPIIEAGWFQRYNIEEDFSVTYLPAKHWNRRGLTDLNEMLWGSMMLESSAGNIYFGADSGLGIHFEQIAQLFPRIDYAIIGIGAYKPEWFMHPSHTSPADALQVLQTLGARQLIPMHYGTFDLSDEPIFYPKQEMLRLQETHSIDNVLHLSIGGKHFV</sequence>
<keyword evidence="3" id="KW-1185">Reference proteome</keyword>
<dbReference type="GO" id="GO:0070290">
    <property type="term" value="F:N-acylphosphatidylethanolamine-specific phospholipase D activity"/>
    <property type="evidence" value="ECO:0007669"/>
    <property type="project" value="InterPro"/>
</dbReference>
<dbReference type="InterPro" id="IPR036866">
    <property type="entry name" value="RibonucZ/Hydroxyglut_hydro"/>
</dbReference>
<dbReference type="AlphaFoldDB" id="A0A6I6GH88"/>
<dbReference type="RefSeq" id="WP_157480299.1">
    <property type="nucleotide sequence ID" value="NZ_CP046566.1"/>
</dbReference>
<dbReference type="InterPro" id="IPR001279">
    <property type="entry name" value="Metallo-B-lactamas"/>
</dbReference>
<dbReference type="PANTHER" id="PTHR15032:SF4">
    <property type="entry name" value="N-ACYL-PHOSPHATIDYLETHANOLAMINE-HYDROLYZING PHOSPHOLIPASE D"/>
    <property type="match status" value="1"/>
</dbReference>
<dbReference type="GO" id="GO:0005737">
    <property type="term" value="C:cytoplasm"/>
    <property type="evidence" value="ECO:0007669"/>
    <property type="project" value="TreeGrafter"/>
</dbReference>
<feature type="domain" description="Metallo-beta-lactamase" evidence="1">
    <location>
        <begin position="95"/>
        <end position="292"/>
    </location>
</feature>
<dbReference type="SUPFAM" id="SSF56281">
    <property type="entry name" value="Metallo-hydrolase/oxidoreductase"/>
    <property type="match status" value="1"/>
</dbReference>
<gene>
    <name evidence="2" type="ORF">GLV81_18145</name>
</gene>
<dbReference type="PANTHER" id="PTHR15032">
    <property type="entry name" value="N-ACYL-PHOSPHATIDYLETHANOLAMINE-HYDROLYZING PHOSPHOLIPASE D"/>
    <property type="match status" value="1"/>
</dbReference>
<dbReference type="InterPro" id="IPR024884">
    <property type="entry name" value="NAPE-PLD"/>
</dbReference>
<reference evidence="2 3" key="1">
    <citation type="submission" date="2019-11" db="EMBL/GenBank/DDBJ databases">
        <authorList>
            <person name="Im W.T."/>
        </authorList>
    </citation>
    <scope>NUCLEOTIDE SEQUENCE [LARGE SCALE GENOMIC DNA]</scope>
    <source>
        <strain evidence="2 3">SB-02</strain>
    </source>
</reference>
<dbReference type="EMBL" id="CP046566">
    <property type="protein sequence ID" value="QGW29780.1"/>
    <property type="molecule type" value="Genomic_DNA"/>
</dbReference>